<dbReference type="RefSeq" id="WP_186990432.1">
    <property type="nucleotide sequence ID" value="NZ_CP052909.1"/>
</dbReference>
<dbReference type="Proteomes" id="UP000515514">
    <property type="component" value="Chromosome"/>
</dbReference>
<dbReference type="GO" id="GO:0000150">
    <property type="term" value="F:DNA strand exchange activity"/>
    <property type="evidence" value="ECO:0007669"/>
    <property type="project" value="InterPro"/>
</dbReference>
<dbReference type="SUPFAM" id="SSF53041">
    <property type="entry name" value="Resolvase-like"/>
    <property type="match status" value="1"/>
</dbReference>
<evidence type="ECO:0000256" key="1">
    <source>
        <dbReference type="ARBA" id="ARBA00023125"/>
    </source>
</evidence>
<dbReference type="CDD" id="cd03768">
    <property type="entry name" value="SR_ResInv"/>
    <property type="match status" value="1"/>
</dbReference>
<dbReference type="PANTHER" id="PTHR30461">
    <property type="entry name" value="DNA-INVERTASE FROM LAMBDOID PROPHAGE"/>
    <property type="match status" value="1"/>
</dbReference>
<dbReference type="Gene3D" id="3.40.50.1390">
    <property type="entry name" value="Resolvase, N-terminal catalytic domain"/>
    <property type="match status" value="1"/>
</dbReference>
<dbReference type="AlphaFoldDB" id="A0A7G8PRS1"/>
<gene>
    <name evidence="4" type="ORF">ALE3EI_0454</name>
</gene>
<evidence type="ECO:0000313" key="4">
    <source>
        <dbReference type="EMBL" id="QNJ97037.1"/>
    </source>
</evidence>
<keyword evidence="2" id="KW-0233">DNA recombination</keyword>
<keyword evidence="5" id="KW-1185">Reference proteome</keyword>
<accession>A0A7G8PRS1</accession>
<dbReference type="PROSITE" id="PS51736">
    <property type="entry name" value="RECOMBINASES_3"/>
    <property type="match status" value="1"/>
</dbReference>
<dbReference type="InterPro" id="IPR036162">
    <property type="entry name" value="Resolvase-like_N_sf"/>
</dbReference>
<dbReference type="SMART" id="SM00857">
    <property type="entry name" value="Resolvase"/>
    <property type="match status" value="1"/>
</dbReference>
<evidence type="ECO:0000256" key="2">
    <source>
        <dbReference type="ARBA" id="ARBA00023172"/>
    </source>
</evidence>
<dbReference type="Pfam" id="PF00239">
    <property type="entry name" value="Resolvase"/>
    <property type="match status" value="1"/>
</dbReference>
<name>A0A7G8PRS1_9FLAO</name>
<protein>
    <submittedName>
        <fullName evidence="4">Resolvase</fullName>
    </submittedName>
</protein>
<proteinExistence type="predicted"/>
<dbReference type="InterPro" id="IPR006119">
    <property type="entry name" value="Resolv_N"/>
</dbReference>
<sequence>MKVKYVRISSLEQNTARQVKNESEFDKVFVDKISGAVSFFERPQGKKLVDGVNIGIITEVHVLSIDRIGRNILDILTVCEFLTERNVNLYVENIGMYSMVDGTQNPIFKMIVSVLGNVSEMERNNMLERQRQGIEIAKAKGVYKGRLYGSRMTTEEFLKKYKKVTIELKNGESLRRAAALGGVSLGVAQRVKKALNEQLL</sequence>
<dbReference type="GO" id="GO:0003677">
    <property type="term" value="F:DNA binding"/>
    <property type="evidence" value="ECO:0007669"/>
    <property type="project" value="UniProtKB-KW"/>
</dbReference>
<feature type="domain" description="Resolvase/invertase-type recombinase catalytic" evidence="3">
    <location>
        <begin position="1"/>
        <end position="141"/>
    </location>
</feature>
<keyword evidence="1" id="KW-0238">DNA-binding</keyword>
<dbReference type="KEGG" id="alti:ALE3EI_0454"/>
<evidence type="ECO:0000259" key="3">
    <source>
        <dbReference type="PROSITE" id="PS51736"/>
    </source>
</evidence>
<organism evidence="4 5">
    <name type="scientific">Constantimarinum furrinae</name>
    <dbReference type="NCBI Taxonomy" id="2562285"/>
    <lineage>
        <taxon>Bacteria</taxon>
        <taxon>Pseudomonadati</taxon>
        <taxon>Bacteroidota</taxon>
        <taxon>Flavobacteriia</taxon>
        <taxon>Flavobacteriales</taxon>
        <taxon>Flavobacteriaceae</taxon>
        <taxon>Altibacter/Constantimarinum group</taxon>
        <taxon>Constantimarinum</taxon>
    </lineage>
</organism>
<evidence type="ECO:0000313" key="5">
    <source>
        <dbReference type="Proteomes" id="UP000515514"/>
    </source>
</evidence>
<dbReference type="EMBL" id="CP052909">
    <property type="protein sequence ID" value="QNJ97037.1"/>
    <property type="molecule type" value="Genomic_DNA"/>
</dbReference>
<reference evidence="4 5" key="1">
    <citation type="submission" date="2020-04" db="EMBL/GenBank/DDBJ databases">
        <title>Genome sequence of Altibacter aquimarinus strain ALE3EI.</title>
        <authorList>
            <person name="Oh H.-M."/>
            <person name="Jang D."/>
        </authorList>
    </citation>
    <scope>NUCLEOTIDE SEQUENCE [LARGE SCALE GENOMIC DNA]</scope>
    <source>
        <strain evidence="4 5">ALE3EI</strain>
    </source>
</reference>
<dbReference type="PANTHER" id="PTHR30461:SF2">
    <property type="entry name" value="SERINE RECOMBINASE PINE-RELATED"/>
    <property type="match status" value="1"/>
</dbReference>
<dbReference type="InterPro" id="IPR050639">
    <property type="entry name" value="SSR_resolvase"/>
</dbReference>